<dbReference type="Pfam" id="PF06733">
    <property type="entry name" value="DEAD_2"/>
    <property type="match status" value="1"/>
</dbReference>
<feature type="domain" description="Helicase ATP-binding" evidence="23">
    <location>
        <begin position="1"/>
        <end position="400"/>
    </location>
</feature>
<keyword evidence="11" id="KW-0408">Iron</keyword>
<evidence type="ECO:0000313" key="24">
    <source>
        <dbReference type="EMBL" id="GMM48642.1"/>
    </source>
</evidence>
<dbReference type="Pfam" id="PF04851">
    <property type="entry name" value="ResIII"/>
    <property type="match status" value="1"/>
</dbReference>
<evidence type="ECO:0000256" key="22">
    <source>
        <dbReference type="ARBA" id="ARBA00048954"/>
    </source>
</evidence>
<dbReference type="GO" id="GO:0006974">
    <property type="term" value="P:DNA damage response"/>
    <property type="evidence" value="ECO:0007669"/>
    <property type="project" value="UniProtKB-ARBA"/>
</dbReference>
<comment type="function">
    <text evidence="21">ATP-dependent DNA helicase important for chromosome transmission and normal cell cycle progression in G(2)/M. May have a role in changing DNA topology to allow the loading of proteins involved in maintaining sister chromatid cohesion in the vicinity of the centromeres. Has a specific role in chromosome segregation during meiosis II.</text>
</comment>
<dbReference type="SMART" id="SM00488">
    <property type="entry name" value="DEXDc2"/>
    <property type="match status" value="1"/>
</dbReference>
<keyword evidence="16" id="KW-0131">Cell cycle</keyword>
<dbReference type="EMBL" id="BTGB01000009">
    <property type="protein sequence ID" value="GMM48642.1"/>
    <property type="molecule type" value="Genomic_DNA"/>
</dbReference>
<dbReference type="Pfam" id="PF13307">
    <property type="entry name" value="Helicase_C_2"/>
    <property type="match status" value="1"/>
</dbReference>
<dbReference type="Gene3D" id="1.10.30.20">
    <property type="entry name" value="Bacterial XPD DNA helicase, FeS cluster domain"/>
    <property type="match status" value="1"/>
</dbReference>
<evidence type="ECO:0000256" key="5">
    <source>
        <dbReference type="ARBA" id="ARBA00017386"/>
    </source>
</evidence>
<evidence type="ECO:0000256" key="12">
    <source>
        <dbReference type="ARBA" id="ARBA00023014"/>
    </source>
</evidence>
<sequence>MTNPYNHPYHPYDVQISLMNAVYKTLKNGSKLGIFESPTGTGKTLSLICASMTWLRENQHIKSNTIVEEDGNESDDEPEWVKQAYLEKIKRETTGKIIDYENYLDGVEHDGGVIVIEQGKRGKVQIHKRRKNNGNKENEKLDESDILPVDYDNDEGRNGINDDVSKLLDEMDKKDIEIVDKKINNELKIYFVSRTHSQLHQFSNQLKLTNFPSSIKELKNERIKYLPLGSRKQLCINDKVKSLNDTLLINKQCIDLQKEKEVEKKCQFMINKQHDEDLLRLNKFEDLIMTKIYDIEDIVELGENLKCCPYYGVRGDILPSEIISMPYQTLLNKETREMLGIDLTNSVVIIDEAHNLNDSIISMYSSSLSKKSLERLRNSLKRYIKKFMLKMSSSNRIQITKLYKLVNILYKFIERCISLNNVQNGKFIERNEIFDETTDLLNVNELDEYLVKSRLAYKLETYMERSDETYKSKEPLLYEVKQFLYSLSNPQKNGRFFWDTSNNNGDVILKYLLLDSSEIFQDIVEESRCVLLAGGTMSPIDGVIKSLAPNLPNEKIDTFSCGHVIPKENLKTIVKSEYEGVKLRFTHEYRYNEEMVNKLGKLIIDTMMRVPKGFVLFFTSYSYLDKVIKIWERTGVLSKMKNIKEVFIDNGSENIFNEYSSSIELSDNAKGAILFSVLGGRLSEGINFSDDLARMVAIIGVPFADPRSAESIAKNQFGRNSPMEDALRRVNQAVGRAIRNISDYAAVMFIDERYAPNREGGSNGAFRYVSGWIRDGLANRENIEEFFRRHSVNSI</sequence>
<evidence type="ECO:0000256" key="18">
    <source>
        <dbReference type="ARBA" id="ARBA00044969"/>
    </source>
</evidence>
<evidence type="ECO:0000256" key="4">
    <source>
        <dbReference type="ARBA" id="ARBA00016387"/>
    </source>
</evidence>
<dbReference type="InterPro" id="IPR045028">
    <property type="entry name" value="DinG/Rad3-like"/>
</dbReference>
<evidence type="ECO:0000256" key="16">
    <source>
        <dbReference type="ARBA" id="ARBA00023306"/>
    </source>
</evidence>
<dbReference type="InterPro" id="IPR013020">
    <property type="entry name" value="Rad3/Chl1-like"/>
</dbReference>
<dbReference type="InterPro" id="IPR042493">
    <property type="entry name" value="XPD_DNA_FeS"/>
</dbReference>
<keyword evidence="25" id="KW-1185">Reference proteome</keyword>
<dbReference type="GO" id="GO:0006139">
    <property type="term" value="P:nucleobase-containing compound metabolic process"/>
    <property type="evidence" value="ECO:0007669"/>
    <property type="project" value="InterPro"/>
</dbReference>
<dbReference type="GO" id="GO:0043139">
    <property type="term" value="F:5'-3' DNA helicase activity"/>
    <property type="evidence" value="ECO:0007669"/>
    <property type="project" value="UniProtKB-EC"/>
</dbReference>
<evidence type="ECO:0000256" key="6">
    <source>
        <dbReference type="ARBA" id="ARBA00022723"/>
    </source>
</evidence>
<keyword evidence="8" id="KW-0378">Hydrolase</keyword>
<dbReference type="Proteomes" id="UP001378960">
    <property type="component" value="Unassembled WGS sequence"/>
</dbReference>
<dbReference type="InterPro" id="IPR014013">
    <property type="entry name" value="Helic_SF1/SF2_ATP-bd_DinG/Rad3"/>
</dbReference>
<comment type="caution">
    <text evidence="24">The sequence shown here is derived from an EMBL/GenBank/DDBJ whole genome shotgun (WGS) entry which is preliminary data.</text>
</comment>
<evidence type="ECO:0000313" key="25">
    <source>
        <dbReference type="Proteomes" id="UP001378960"/>
    </source>
</evidence>
<evidence type="ECO:0000256" key="9">
    <source>
        <dbReference type="ARBA" id="ARBA00022806"/>
    </source>
</evidence>
<dbReference type="GO" id="GO:0034085">
    <property type="term" value="P:establishment of sister chromatid cohesion"/>
    <property type="evidence" value="ECO:0007669"/>
    <property type="project" value="TreeGrafter"/>
</dbReference>
<evidence type="ECO:0000256" key="3">
    <source>
        <dbReference type="ARBA" id="ARBA00008435"/>
    </source>
</evidence>
<comment type="cofactor">
    <cofactor evidence="1">
        <name>[4Fe-4S] cluster</name>
        <dbReference type="ChEBI" id="CHEBI:49883"/>
    </cofactor>
</comment>
<gene>
    <name evidence="24" type="ORF">DAPK24_052400</name>
</gene>
<evidence type="ECO:0000256" key="7">
    <source>
        <dbReference type="ARBA" id="ARBA00022741"/>
    </source>
</evidence>
<keyword evidence="9 24" id="KW-0347">Helicase</keyword>
<dbReference type="NCBIfam" id="TIGR00604">
    <property type="entry name" value="rad3"/>
    <property type="match status" value="1"/>
</dbReference>
<dbReference type="InterPro" id="IPR006935">
    <property type="entry name" value="Helicase/UvrB_N"/>
</dbReference>
<evidence type="ECO:0000256" key="15">
    <source>
        <dbReference type="ARBA" id="ARBA00023242"/>
    </source>
</evidence>
<evidence type="ECO:0000256" key="19">
    <source>
        <dbReference type="ARBA" id="ARBA00044998"/>
    </source>
</evidence>
<dbReference type="AlphaFoldDB" id="A0AAV5RC24"/>
<dbReference type="PROSITE" id="PS00690">
    <property type="entry name" value="DEAH_ATP_HELICASE"/>
    <property type="match status" value="1"/>
</dbReference>
<dbReference type="InterPro" id="IPR006554">
    <property type="entry name" value="Helicase-like_DEXD_c2"/>
</dbReference>
<organism evidence="24 25">
    <name type="scientific">Pichia kluyveri</name>
    <name type="common">Yeast</name>
    <dbReference type="NCBI Taxonomy" id="36015"/>
    <lineage>
        <taxon>Eukaryota</taxon>
        <taxon>Fungi</taxon>
        <taxon>Dikarya</taxon>
        <taxon>Ascomycota</taxon>
        <taxon>Saccharomycotina</taxon>
        <taxon>Pichiomycetes</taxon>
        <taxon>Pichiales</taxon>
        <taxon>Pichiaceae</taxon>
        <taxon>Pichia</taxon>
    </lineage>
</organism>
<proteinExistence type="inferred from homology"/>
<name>A0AAV5RC24_PICKL</name>
<comment type="similarity">
    <text evidence="3">Belongs to the DEAD box helicase family. DEAH subfamily. DDX11/CHL1 sub-subfamily.</text>
</comment>
<evidence type="ECO:0000256" key="8">
    <source>
        <dbReference type="ARBA" id="ARBA00022801"/>
    </source>
</evidence>
<dbReference type="InterPro" id="IPR010614">
    <property type="entry name" value="RAD3-like_helicase_DEAD"/>
</dbReference>
<accession>A0AAV5RC24</accession>
<dbReference type="PANTHER" id="PTHR11472:SF41">
    <property type="entry name" value="ATP-DEPENDENT DNA HELICASE DDX11-RELATED"/>
    <property type="match status" value="1"/>
</dbReference>
<evidence type="ECO:0000256" key="11">
    <source>
        <dbReference type="ARBA" id="ARBA00023004"/>
    </source>
</evidence>
<reference evidence="24 25" key="1">
    <citation type="journal article" date="2023" name="Elife">
        <title>Identification of key yeast species and microbe-microbe interactions impacting larval growth of Drosophila in the wild.</title>
        <authorList>
            <person name="Mure A."/>
            <person name="Sugiura Y."/>
            <person name="Maeda R."/>
            <person name="Honda K."/>
            <person name="Sakurai N."/>
            <person name="Takahashi Y."/>
            <person name="Watada M."/>
            <person name="Katoh T."/>
            <person name="Gotoh A."/>
            <person name="Gotoh Y."/>
            <person name="Taniguchi I."/>
            <person name="Nakamura K."/>
            <person name="Hayashi T."/>
            <person name="Katayama T."/>
            <person name="Uemura T."/>
            <person name="Hattori Y."/>
        </authorList>
    </citation>
    <scope>NUCLEOTIDE SEQUENCE [LARGE SCALE GENOMIC DNA]</scope>
    <source>
        <strain evidence="24 25">PK-24</strain>
    </source>
</reference>
<evidence type="ECO:0000256" key="1">
    <source>
        <dbReference type="ARBA" id="ARBA00001966"/>
    </source>
</evidence>
<keyword evidence="12" id="KW-0411">Iron-sulfur</keyword>
<keyword evidence="14" id="KW-0413">Isomerase</keyword>
<keyword evidence="15" id="KW-0539">Nucleus</keyword>
<evidence type="ECO:0000256" key="21">
    <source>
        <dbReference type="ARBA" id="ARBA00045702"/>
    </source>
</evidence>
<dbReference type="GO" id="GO:0003677">
    <property type="term" value="F:DNA binding"/>
    <property type="evidence" value="ECO:0007669"/>
    <property type="project" value="UniProtKB-KW"/>
</dbReference>
<keyword evidence="7" id="KW-0547">Nucleotide-binding</keyword>
<keyword evidence="10" id="KW-0067">ATP-binding</keyword>
<keyword evidence="13" id="KW-0238">DNA-binding</keyword>
<evidence type="ECO:0000256" key="17">
    <source>
        <dbReference type="ARBA" id="ARBA00029709"/>
    </source>
</evidence>
<dbReference type="InterPro" id="IPR002464">
    <property type="entry name" value="DNA/RNA_helicase_DEAH_CS"/>
</dbReference>
<dbReference type="InterPro" id="IPR027417">
    <property type="entry name" value="P-loop_NTPase"/>
</dbReference>
<dbReference type="PANTHER" id="PTHR11472">
    <property type="entry name" value="DNA REPAIR DEAD HELICASE RAD3/XP-D SUBFAMILY MEMBER"/>
    <property type="match status" value="1"/>
</dbReference>
<dbReference type="Gene3D" id="3.40.50.300">
    <property type="entry name" value="P-loop containing nucleotide triphosphate hydrolases"/>
    <property type="match status" value="3"/>
</dbReference>
<protein>
    <recommendedName>
        <fullName evidence="5">ATP-dependent DNA helicase CHL1</fullName>
        <ecNumber evidence="18">5.6.2.3</ecNumber>
    </recommendedName>
    <alternativeName>
        <fullName evidence="4">ATP-dependent DNA helicase chl1</fullName>
    </alternativeName>
    <alternativeName>
        <fullName evidence="17">Chromosome loss protein 1</fullName>
    </alternativeName>
    <alternativeName>
        <fullName evidence="19 20">DNA 5'-3' helicase CHL1</fullName>
    </alternativeName>
</protein>
<dbReference type="EC" id="5.6.2.3" evidence="18"/>
<comment type="catalytic activity">
    <reaction evidence="22">
        <text>ATP + H2O = ADP + phosphate + H(+)</text>
        <dbReference type="Rhea" id="RHEA:13065"/>
        <dbReference type="ChEBI" id="CHEBI:15377"/>
        <dbReference type="ChEBI" id="CHEBI:15378"/>
        <dbReference type="ChEBI" id="CHEBI:30616"/>
        <dbReference type="ChEBI" id="CHEBI:43474"/>
        <dbReference type="ChEBI" id="CHEBI:456216"/>
        <dbReference type="EC" id="5.6.2.3"/>
    </reaction>
</comment>
<dbReference type="GO" id="GO:0005524">
    <property type="term" value="F:ATP binding"/>
    <property type="evidence" value="ECO:0007669"/>
    <property type="project" value="UniProtKB-KW"/>
</dbReference>
<dbReference type="Gene3D" id="1.10.275.40">
    <property type="match status" value="1"/>
</dbReference>
<evidence type="ECO:0000256" key="2">
    <source>
        <dbReference type="ARBA" id="ARBA00004123"/>
    </source>
</evidence>
<dbReference type="PROSITE" id="PS51193">
    <property type="entry name" value="HELICASE_ATP_BIND_2"/>
    <property type="match status" value="1"/>
</dbReference>
<dbReference type="GO" id="GO:0046872">
    <property type="term" value="F:metal ion binding"/>
    <property type="evidence" value="ECO:0007669"/>
    <property type="project" value="UniProtKB-KW"/>
</dbReference>
<evidence type="ECO:0000256" key="14">
    <source>
        <dbReference type="ARBA" id="ARBA00023235"/>
    </source>
</evidence>
<evidence type="ECO:0000256" key="10">
    <source>
        <dbReference type="ARBA" id="ARBA00022840"/>
    </source>
</evidence>
<keyword evidence="6" id="KW-0479">Metal-binding</keyword>
<dbReference type="GO" id="GO:0016818">
    <property type="term" value="F:hydrolase activity, acting on acid anhydrides, in phosphorus-containing anhydrides"/>
    <property type="evidence" value="ECO:0007669"/>
    <property type="project" value="InterPro"/>
</dbReference>
<dbReference type="GO" id="GO:0051536">
    <property type="term" value="F:iron-sulfur cluster binding"/>
    <property type="evidence" value="ECO:0007669"/>
    <property type="project" value="UniProtKB-KW"/>
</dbReference>
<evidence type="ECO:0000259" key="23">
    <source>
        <dbReference type="PROSITE" id="PS51193"/>
    </source>
</evidence>
<evidence type="ECO:0000256" key="20">
    <source>
        <dbReference type="ARBA" id="ARBA00045008"/>
    </source>
</evidence>
<dbReference type="SMART" id="SM00491">
    <property type="entry name" value="HELICc2"/>
    <property type="match status" value="1"/>
</dbReference>
<dbReference type="InterPro" id="IPR006555">
    <property type="entry name" value="ATP-dep_Helicase_C"/>
</dbReference>
<dbReference type="GO" id="GO:0005634">
    <property type="term" value="C:nucleus"/>
    <property type="evidence" value="ECO:0007669"/>
    <property type="project" value="UniProtKB-SubCell"/>
</dbReference>
<evidence type="ECO:0000256" key="13">
    <source>
        <dbReference type="ARBA" id="ARBA00023125"/>
    </source>
</evidence>
<comment type="subcellular location">
    <subcellularLocation>
        <location evidence="2">Nucleus</location>
    </subcellularLocation>
</comment>
<dbReference type="SUPFAM" id="SSF52540">
    <property type="entry name" value="P-loop containing nucleoside triphosphate hydrolases"/>
    <property type="match status" value="1"/>
</dbReference>